<dbReference type="InterPro" id="IPR001461">
    <property type="entry name" value="Aspartic_peptidase_A1"/>
</dbReference>
<name>A0A8T0A0V9_9BILA</name>
<dbReference type="GO" id="GO:0004190">
    <property type="term" value="F:aspartic-type endopeptidase activity"/>
    <property type="evidence" value="ECO:0007669"/>
    <property type="project" value="InterPro"/>
</dbReference>
<dbReference type="Proteomes" id="UP000605970">
    <property type="component" value="Unassembled WGS sequence"/>
</dbReference>
<dbReference type="PANTHER" id="PTHR47966">
    <property type="entry name" value="BETA-SITE APP-CLEAVING ENZYME, ISOFORM A-RELATED"/>
    <property type="match status" value="1"/>
</dbReference>
<sequence>MTLNNNLCINISIGTPNKNYYLFLKFNSSIFWLNKESYDKKKSTTSKIIKKLINNKEGINGNLINDKINIGNINLNNITFISAESGIPSSFKKFNSIISGSFGLFLNNNNQLINYLNKPIITLQIKGLISSSSSLSLPVGIGQIIFGDENLNECINYQYIPNNQWSTAFLYIQIGENENNSIISPGGIGYKLPKIKIIENQFYMYGPKNKIDEIAKKLNISIPNKKTDFYILPCEKKKNLPNIKFNIGIMGGKTVNIILKPNDYIETFTEEKDGNPPTNKCRLYFLSNELIEESNNLYWTMGQSFMFNRCISVNLKEQTIGFGEKKIN</sequence>
<dbReference type="PANTHER" id="PTHR47966:SF51">
    <property type="entry name" value="BETA-SITE APP-CLEAVING ENZYME, ISOFORM A-RELATED"/>
    <property type="match status" value="1"/>
</dbReference>
<comment type="similarity">
    <text evidence="1">Belongs to the peptidase A1 family.</text>
</comment>
<evidence type="ECO:0000256" key="1">
    <source>
        <dbReference type="ARBA" id="ARBA00007447"/>
    </source>
</evidence>
<proteinExistence type="inferred from homology"/>
<dbReference type="Pfam" id="PF00026">
    <property type="entry name" value="Asp"/>
    <property type="match status" value="1"/>
</dbReference>
<dbReference type="OrthoDB" id="10527409at2759"/>
<accession>A0A8T0A0V9</accession>
<evidence type="ECO:0000259" key="2">
    <source>
        <dbReference type="PROSITE" id="PS51767"/>
    </source>
</evidence>
<reference evidence="3" key="1">
    <citation type="journal article" date="2020" name="Ecol. Evol.">
        <title>Genome structure and content of the rice root-knot nematode (Meloidogyne graminicola).</title>
        <authorList>
            <person name="Phan N.T."/>
            <person name="Danchin E.G.J."/>
            <person name="Klopp C."/>
            <person name="Perfus-Barbeoch L."/>
            <person name="Kozlowski D.K."/>
            <person name="Koutsovoulos G.D."/>
            <person name="Lopez-Roques C."/>
            <person name="Bouchez O."/>
            <person name="Zahm M."/>
            <person name="Besnard G."/>
            <person name="Bellafiore S."/>
        </authorList>
    </citation>
    <scope>NUCLEOTIDE SEQUENCE</scope>
    <source>
        <strain evidence="3">VN-18</strain>
    </source>
</reference>
<keyword evidence="4" id="KW-1185">Reference proteome</keyword>
<feature type="domain" description="Peptidase A1" evidence="2">
    <location>
        <begin position="7"/>
        <end position="323"/>
    </location>
</feature>
<dbReference type="InterPro" id="IPR033121">
    <property type="entry name" value="PEPTIDASE_A1"/>
</dbReference>
<dbReference type="GO" id="GO:0006508">
    <property type="term" value="P:proteolysis"/>
    <property type="evidence" value="ECO:0007669"/>
    <property type="project" value="InterPro"/>
</dbReference>
<dbReference type="AlphaFoldDB" id="A0A8T0A0V9"/>
<protein>
    <submittedName>
        <fullName evidence="3">Peptidase A1 domain-containing protein</fullName>
    </submittedName>
</protein>
<dbReference type="PROSITE" id="PS51767">
    <property type="entry name" value="PEPTIDASE_A1"/>
    <property type="match status" value="1"/>
</dbReference>
<organism evidence="3 4">
    <name type="scientific">Meloidogyne graminicola</name>
    <dbReference type="NCBI Taxonomy" id="189291"/>
    <lineage>
        <taxon>Eukaryota</taxon>
        <taxon>Metazoa</taxon>
        <taxon>Ecdysozoa</taxon>
        <taxon>Nematoda</taxon>
        <taxon>Chromadorea</taxon>
        <taxon>Rhabditida</taxon>
        <taxon>Tylenchina</taxon>
        <taxon>Tylenchomorpha</taxon>
        <taxon>Tylenchoidea</taxon>
        <taxon>Meloidogynidae</taxon>
        <taxon>Meloidogyninae</taxon>
        <taxon>Meloidogyne</taxon>
    </lineage>
</organism>
<dbReference type="Gene3D" id="2.40.70.10">
    <property type="entry name" value="Acid Proteases"/>
    <property type="match status" value="2"/>
</dbReference>
<evidence type="ECO:0000313" key="4">
    <source>
        <dbReference type="Proteomes" id="UP000605970"/>
    </source>
</evidence>
<dbReference type="EMBL" id="JABEBT010000008">
    <property type="protein sequence ID" value="KAF7639045.1"/>
    <property type="molecule type" value="Genomic_DNA"/>
</dbReference>
<comment type="caution">
    <text evidence="3">The sequence shown here is derived from an EMBL/GenBank/DDBJ whole genome shotgun (WGS) entry which is preliminary data.</text>
</comment>
<dbReference type="SUPFAM" id="SSF50630">
    <property type="entry name" value="Acid proteases"/>
    <property type="match status" value="1"/>
</dbReference>
<gene>
    <name evidence="3" type="ORF">Mgra_00001572</name>
</gene>
<dbReference type="InterPro" id="IPR021109">
    <property type="entry name" value="Peptidase_aspartic_dom_sf"/>
</dbReference>
<evidence type="ECO:0000313" key="3">
    <source>
        <dbReference type="EMBL" id="KAF7639045.1"/>
    </source>
</evidence>